<keyword evidence="3" id="KW-0813">Transport</keyword>
<dbReference type="SUPFAM" id="SSF53822">
    <property type="entry name" value="Periplasmic binding protein-like I"/>
    <property type="match status" value="1"/>
</dbReference>
<dbReference type="Pfam" id="PF13458">
    <property type="entry name" value="Peripla_BP_6"/>
    <property type="match status" value="1"/>
</dbReference>
<gene>
    <name evidence="5" type="ORF">KL771_15860</name>
</gene>
<proteinExistence type="inferred from homology"/>
<evidence type="ECO:0000256" key="1">
    <source>
        <dbReference type="ARBA" id="ARBA00010062"/>
    </source>
</evidence>
<dbReference type="PANTHER" id="PTHR30483">
    <property type="entry name" value="LEUCINE-SPECIFIC-BINDING PROTEIN"/>
    <property type="match status" value="1"/>
</dbReference>
<evidence type="ECO:0000256" key="2">
    <source>
        <dbReference type="ARBA" id="ARBA00022729"/>
    </source>
</evidence>
<evidence type="ECO:0000256" key="3">
    <source>
        <dbReference type="ARBA" id="ARBA00022970"/>
    </source>
</evidence>
<dbReference type="PROSITE" id="PS51318">
    <property type="entry name" value="TAT"/>
    <property type="match status" value="1"/>
</dbReference>
<dbReference type="InterPro" id="IPR028082">
    <property type="entry name" value="Peripla_BP_I"/>
</dbReference>
<evidence type="ECO:0000259" key="4">
    <source>
        <dbReference type="Pfam" id="PF13458"/>
    </source>
</evidence>
<protein>
    <submittedName>
        <fullName evidence="5">ABC transporter substrate-binding protein</fullName>
    </submittedName>
</protein>
<dbReference type="RefSeq" id="WP_261969517.1">
    <property type="nucleotide sequence ID" value="NZ_JAHHZF010000007.1"/>
</dbReference>
<dbReference type="NCBIfam" id="TIGR01409">
    <property type="entry name" value="TAT_signal_seq"/>
    <property type="match status" value="1"/>
</dbReference>
<evidence type="ECO:0000313" key="6">
    <source>
        <dbReference type="Proteomes" id="UP000766595"/>
    </source>
</evidence>
<accession>A0A947GDK7</accession>
<dbReference type="CDD" id="cd06268">
    <property type="entry name" value="PBP1_ABC_transporter_LIVBP-like"/>
    <property type="match status" value="1"/>
</dbReference>
<dbReference type="AlphaFoldDB" id="A0A947GDK7"/>
<comment type="caution">
    <text evidence="5">The sequence shown here is derived from an EMBL/GenBank/DDBJ whole genome shotgun (WGS) entry which is preliminary data.</text>
</comment>
<dbReference type="EMBL" id="JAHHZF010000007">
    <property type="protein sequence ID" value="MBT9290942.1"/>
    <property type="molecule type" value="Genomic_DNA"/>
</dbReference>
<keyword evidence="6" id="KW-1185">Reference proteome</keyword>
<keyword evidence="2" id="KW-0732">Signal</keyword>
<dbReference type="InterPro" id="IPR051010">
    <property type="entry name" value="BCAA_transport"/>
</dbReference>
<dbReference type="InterPro" id="IPR019546">
    <property type="entry name" value="TAT_signal_bac_arc"/>
</dbReference>
<comment type="similarity">
    <text evidence="1">Belongs to the leucine-binding protein family.</text>
</comment>
<dbReference type="Proteomes" id="UP000766595">
    <property type="component" value="Unassembled WGS sequence"/>
</dbReference>
<keyword evidence="3" id="KW-0029">Amino-acid transport</keyword>
<sequence length="428" mass="46610">MSEREVSRRRLLQGSATAAALAGVGSFFGPWHHNRAYAQSKPIKIGLTCDASGQYGNSGQDDLRGIRMAIAEANARGGVLGRKIEWITADTETTPATGTRIAERFVREEAAFLIGAVHSGVANAITQVAAKHGIIYLNTNSSAPSEAGENCSRVKFVWDGNGSNFSKAAVRNAVESIGKNWLLLTNDYVWGHSTSNATKALVEAAGGRIVDNLLVPQNTRDFTSYLLKVQQLKPDVVATAIGGDDIKALRTQVAQLKLDGKPAWINNQQDWPDIWGQPDTLFGVFGTTWYHKLALPGVPEFVAKWKAAADGGAIPVPGNVSYNGYMATRELLRAIERAGSTNNIKIIRQLEALRIPAEDRMQHFEAYMDPATHQLQQTIYLARRNVKPADPTDLYEILSWTRPQDVVDEAAAGKCKLVPHDQVPTVDA</sequence>
<dbReference type="GO" id="GO:0006865">
    <property type="term" value="P:amino acid transport"/>
    <property type="evidence" value="ECO:0007669"/>
    <property type="project" value="UniProtKB-KW"/>
</dbReference>
<dbReference type="PANTHER" id="PTHR30483:SF6">
    <property type="entry name" value="PERIPLASMIC BINDING PROTEIN OF ABC TRANSPORTER FOR NATURAL AMINO ACIDS"/>
    <property type="match status" value="1"/>
</dbReference>
<organism evidence="5 6">
    <name type="scientific">Prosthecodimorpha staleyi</name>
    <dbReference type="NCBI Taxonomy" id="2840188"/>
    <lineage>
        <taxon>Bacteria</taxon>
        <taxon>Pseudomonadati</taxon>
        <taxon>Pseudomonadota</taxon>
        <taxon>Alphaproteobacteria</taxon>
        <taxon>Hyphomicrobiales</taxon>
        <taxon>Ancalomicrobiaceae</taxon>
        <taxon>Prosthecodimorpha</taxon>
    </lineage>
</organism>
<evidence type="ECO:0000313" key="5">
    <source>
        <dbReference type="EMBL" id="MBT9290942.1"/>
    </source>
</evidence>
<dbReference type="InterPro" id="IPR028081">
    <property type="entry name" value="Leu-bd"/>
</dbReference>
<dbReference type="InterPro" id="IPR006311">
    <property type="entry name" value="TAT_signal"/>
</dbReference>
<feature type="domain" description="Leucine-binding protein" evidence="4">
    <location>
        <begin position="42"/>
        <end position="383"/>
    </location>
</feature>
<dbReference type="Gene3D" id="3.40.50.2300">
    <property type="match status" value="2"/>
</dbReference>
<reference evidence="5 6" key="1">
    <citation type="submission" date="2021-06" db="EMBL/GenBank/DDBJ databases">
        <authorList>
            <person name="Grouzdev D.S."/>
            <person name="Koziaeva V."/>
        </authorList>
    </citation>
    <scope>NUCLEOTIDE SEQUENCE [LARGE SCALE GENOMIC DNA]</scope>
    <source>
        <strain evidence="5 6">22</strain>
    </source>
</reference>
<name>A0A947GDK7_9HYPH</name>